<evidence type="ECO:0000259" key="5">
    <source>
        <dbReference type="PROSITE" id="PS50195"/>
    </source>
</evidence>
<organism evidence="7 8">
    <name type="scientific">Mesorhabditis spiculigera</name>
    <dbReference type="NCBI Taxonomy" id="96644"/>
    <lineage>
        <taxon>Eukaryota</taxon>
        <taxon>Metazoa</taxon>
        <taxon>Ecdysozoa</taxon>
        <taxon>Nematoda</taxon>
        <taxon>Chromadorea</taxon>
        <taxon>Rhabditida</taxon>
        <taxon>Rhabditina</taxon>
        <taxon>Rhabditomorpha</taxon>
        <taxon>Rhabditoidea</taxon>
        <taxon>Rhabditidae</taxon>
        <taxon>Mesorhabditinae</taxon>
        <taxon>Mesorhabditis</taxon>
    </lineage>
</organism>
<dbReference type="Gene3D" id="3.30.1520.10">
    <property type="entry name" value="Phox-like domain"/>
    <property type="match status" value="1"/>
</dbReference>
<gene>
    <name evidence="7" type="ORF">MSPICULIGERA_LOCUS8647</name>
</gene>
<dbReference type="PROSITE" id="PS51207">
    <property type="entry name" value="PXA"/>
    <property type="match status" value="1"/>
</dbReference>
<dbReference type="PANTHER" id="PTHR22775:SF3">
    <property type="entry name" value="SORTING NEXIN-13"/>
    <property type="match status" value="1"/>
</dbReference>
<dbReference type="GO" id="GO:0035091">
    <property type="term" value="F:phosphatidylinositol binding"/>
    <property type="evidence" value="ECO:0007669"/>
    <property type="project" value="InterPro"/>
</dbReference>
<feature type="domain" description="RGS" evidence="4">
    <location>
        <begin position="381"/>
        <end position="500"/>
    </location>
</feature>
<dbReference type="Pfam" id="PF02194">
    <property type="entry name" value="PXA"/>
    <property type="match status" value="1"/>
</dbReference>
<dbReference type="Pfam" id="PF08628">
    <property type="entry name" value="Nexin_C"/>
    <property type="match status" value="1"/>
</dbReference>
<keyword evidence="8" id="KW-1185">Reference proteome</keyword>
<dbReference type="SMART" id="SM00315">
    <property type="entry name" value="RGS"/>
    <property type="match status" value="1"/>
</dbReference>
<evidence type="ECO:0000313" key="7">
    <source>
        <dbReference type="EMBL" id="CAJ0570203.1"/>
    </source>
</evidence>
<dbReference type="SMART" id="SM00313">
    <property type="entry name" value="PXA"/>
    <property type="match status" value="1"/>
</dbReference>
<dbReference type="Pfam" id="PF00615">
    <property type="entry name" value="RGS"/>
    <property type="match status" value="1"/>
</dbReference>
<evidence type="ECO:0000256" key="1">
    <source>
        <dbReference type="ARBA" id="ARBA00010883"/>
    </source>
</evidence>
<feature type="transmembrane region" description="Helical" evidence="3">
    <location>
        <begin position="12"/>
        <end position="45"/>
    </location>
</feature>
<dbReference type="InterPro" id="IPR036305">
    <property type="entry name" value="RGS_sf"/>
</dbReference>
<keyword evidence="3" id="KW-1133">Transmembrane helix</keyword>
<feature type="non-terminal residue" evidence="7">
    <location>
        <position position="950"/>
    </location>
</feature>
<protein>
    <recommendedName>
        <fullName evidence="9">Sorting nexin-13</fullName>
    </recommendedName>
</protein>
<dbReference type="InterPro" id="IPR036871">
    <property type="entry name" value="PX_dom_sf"/>
</dbReference>
<comment type="caution">
    <text evidence="7">The sequence shown here is derived from an EMBL/GenBank/DDBJ whole genome shotgun (WGS) entry which is preliminary data.</text>
</comment>
<dbReference type="PROSITE" id="PS50195">
    <property type="entry name" value="PX"/>
    <property type="match status" value="1"/>
</dbReference>
<keyword evidence="3" id="KW-0472">Membrane</keyword>
<feature type="region of interest" description="Disordered" evidence="2">
    <location>
        <begin position="527"/>
        <end position="547"/>
    </location>
</feature>
<evidence type="ECO:0000256" key="2">
    <source>
        <dbReference type="SAM" id="MobiDB-lite"/>
    </source>
</evidence>
<dbReference type="SMART" id="SM00312">
    <property type="entry name" value="PX"/>
    <property type="match status" value="1"/>
</dbReference>
<evidence type="ECO:0000259" key="4">
    <source>
        <dbReference type="PROSITE" id="PS50132"/>
    </source>
</evidence>
<dbReference type="SUPFAM" id="SSF64268">
    <property type="entry name" value="PX domain"/>
    <property type="match status" value="1"/>
</dbReference>
<dbReference type="Proteomes" id="UP001177023">
    <property type="component" value="Unassembled WGS sequence"/>
</dbReference>
<feature type="compositionally biased region" description="Low complexity" evidence="2">
    <location>
        <begin position="532"/>
        <end position="546"/>
    </location>
</feature>
<keyword evidence="3" id="KW-0812">Transmembrane</keyword>
<dbReference type="PANTHER" id="PTHR22775">
    <property type="entry name" value="SORTING NEXIN"/>
    <property type="match status" value="1"/>
</dbReference>
<dbReference type="InterPro" id="IPR003114">
    <property type="entry name" value="Phox_assoc"/>
</dbReference>
<reference evidence="7" key="1">
    <citation type="submission" date="2023-06" db="EMBL/GenBank/DDBJ databases">
        <authorList>
            <person name="Delattre M."/>
        </authorList>
    </citation>
    <scope>NUCLEOTIDE SEQUENCE</scope>
    <source>
        <strain evidence="7">AF72</strain>
    </source>
</reference>
<dbReference type="Pfam" id="PF00787">
    <property type="entry name" value="PX"/>
    <property type="match status" value="1"/>
</dbReference>
<proteinExistence type="inferred from homology"/>
<dbReference type="Gene3D" id="1.10.167.10">
    <property type="entry name" value="Regulator of G-protein Signalling 4, domain 2"/>
    <property type="match status" value="1"/>
</dbReference>
<dbReference type="SUPFAM" id="SSF48097">
    <property type="entry name" value="Regulator of G-protein signaling, RGS"/>
    <property type="match status" value="1"/>
</dbReference>
<dbReference type="InterPro" id="IPR016137">
    <property type="entry name" value="RGS"/>
</dbReference>
<evidence type="ECO:0008006" key="9">
    <source>
        <dbReference type="Google" id="ProtNLM"/>
    </source>
</evidence>
<comment type="similarity">
    <text evidence="1">Belongs to the sorting nexin family.</text>
</comment>
<sequence>MALPGNFKVYGLIAALLSLTTFGFTGILLIFCCILCFVAGLLFLIYKNGRAGQKELDAKLDALLEEFEFPPGLAPFLANRRRFEDKSAYSERISMTGSAGMDQILEQMLNYIVRDYVDYWYKDMTNDELLRESLKRTSRRTIAAFAHCVRKVDWVPFFTRHCVDDFASHLRLFRMATERLQFDKEKGSGNGEDLESHFFDLEFEMEKKLCRDLLSTTPHYENAYLHDLMDILLYLMMPPEDFRCRPLRFLMREIMVKIVFVPMLDHFSNPDNVNQLLVWLLSEVSPKPEDFVLSVEHSSSQKELEALIKSVKEEMLHLRGRDSGGEHGDFVKQQLASLEFLEATIRKKLIFISEGGVERGADARCSIVEDANSSDGLIQLPVHVVLTNSVAVSYFCDFLNTVGGQNYIDCYLAIEGFKVSVEHQLRSLAMGETTNEDVCETIKEAAKFMYHQYLSQEAITRVPLRESVVAKFLHRMKNDEPSDSWFEQIQEELSDVLKTNERFYPAFKQDPLYEKMLLELGIIGNEEERSESQASDSSSIRSGGTSMDPTTIVERIVEETPISASDPALNAEPIIVAIVEPLGIGQQGKNSFALYNIRVERTLAGKKVSGWNVLRRYSDFHTLHNLLCHQYPKIASVSFPGKKTFNNLDPHFIEKRTQALNAYLEVVLNPLLLRVNKNMDRLLFDFLSQKEYTGTAQPMAKKVMSAMWDPIGRGMRAVGTAVASVPDQVVGGVTKVGDGIGKAAKAVIGPPSSAIYRMPPTLDTDRVAAKISDEDTTENIPLRVMMLFVDEVFGVRARNAWFRRQMVALLRQFVTPLGTSINKRIIDIVDWLTSDQQTTLYLAAIRDTLWPDGQLAGPAPIRPDEFHEKTRVLSRALMLSCLPDELRLILGQETTYQGIATISAAFQRPHLNRRLLYVLLERLLVNIFPKNHFEKIFAQLHSKSPRSRRS</sequence>
<feature type="domain" description="PX" evidence="5">
    <location>
        <begin position="573"/>
        <end position="694"/>
    </location>
</feature>
<dbReference type="GO" id="GO:0005769">
    <property type="term" value="C:early endosome"/>
    <property type="evidence" value="ECO:0007669"/>
    <property type="project" value="TreeGrafter"/>
</dbReference>
<feature type="domain" description="PXA" evidence="6">
    <location>
        <begin position="98"/>
        <end position="285"/>
    </location>
</feature>
<dbReference type="InterPro" id="IPR044926">
    <property type="entry name" value="RGS_subdomain_2"/>
</dbReference>
<accession>A0AA36FZ85</accession>
<dbReference type="InterPro" id="IPR001683">
    <property type="entry name" value="PX_dom"/>
</dbReference>
<evidence type="ECO:0000259" key="6">
    <source>
        <dbReference type="PROSITE" id="PS51207"/>
    </source>
</evidence>
<evidence type="ECO:0000256" key="3">
    <source>
        <dbReference type="SAM" id="Phobius"/>
    </source>
</evidence>
<dbReference type="AlphaFoldDB" id="A0AA36FZ85"/>
<evidence type="ECO:0000313" key="8">
    <source>
        <dbReference type="Proteomes" id="UP001177023"/>
    </source>
</evidence>
<dbReference type="InterPro" id="IPR013937">
    <property type="entry name" value="Sorting_nexin_C"/>
</dbReference>
<dbReference type="PROSITE" id="PS50132">
    <property type="entry name" value="RGS"/>
    <property type="match status" value="1"/>
</dbReference>
<name>A0AA36FZ85_9BILA</name>
<dbReference type="EMBL" id="CATQJA010002270">
    <property type="protein sequence ID" value="CAJ0570203.1"/>
    <property type="molecule type" value="Genomic_DNA"/>
</dbReference>